<dbReference type="PANTHER" id="PTHR43328">
    <property type="entry name" value="ACETYLTRANSFERASE-RELATED"/>
    <property type="match status" value="1"/>
</dbReference>
<dbReference type="Pfam" id="PF13302">
    <property type="entry name" value="Acetyltransf_3"/>
    <property type="match status" value="1"/>
</dbReference>
<feature type="region of interest" description="Disordered" evidence="1">
    <location>
        <begin position="1"/>
        <end position="42"/>
    </location>
</feature>
<reference evidence="3" key="2">
    <citation type="journal article" date="2020" name="Microorganisms">
        <title>Osmotic Adaptation and Compatible Solute Biosynthesis of Phototrophic Bacteria as Revealed from Genome Analyses.</title>
        <authorList>
            <person name="Imhoff J.F."/>
            <person name="Rahn T."/>
            <person name="Kunzel S."/>
            <person name="Keller A."/>
            <person name="Neulinger S.C."/>
        </authorList>
    </citation>
    <scope>NUCLEOTIDE SEQUENCE</scope>
    <source>
        <strain evidence="3">LMG 28126</strain>
    </source>
</reference>
<name>A0A934TJP6_9RHOB</name>
<dbReference type="GO" id="GO:0016747">
    <property type="term" value="F:acyltransferase activity, transferring groups other than amino-acyl groups"/>
    <property type="evidence" value="ECO:0007669"/>
    <property type="project" value="InterPro"/>
</dbReference>
<keyword evidence="4" id="KW-1185">Reference proteome</keyword>
<feature type="compositionally biased region" description="Gly residues" evidence="1">
    <location>
        <begin position="12"/>
        <end position="22"/>
    </location>
</feature>
<sequence length="210" mass="22022">MSVTTGQKIASGRGGAGQGAAGGVTARQDAARQGTSPGDVPEIAAGRFMLRPVRRSDAGLLALHAGDRRVAEGTRSIPHPLPPGTTEAFIARALSGDGGEDVWIMDGTAAGSAEVLGVISLTRLDRGQSQIGYWVAPAFWNTGVATEAVRTLIEANPHGARTLFAEVFQDNAVSARVLTNCGFEYLGDAEAWSVARASRVATWTYLRRMD</sequence>
<dbReference type="InterPro" id="IPR000182">
    <property type="entry name" value="GNAT_dom"/>
</dbReference>
<proteinExistence type="predicted"/>
<dbReference type="PANTHER" id="PTHR43328:SF1">
    <property type="entry name" value="N-ACETYLTRANSFERASE DOMAIN-CONTAINING PROTEIN"/>
    <property type="match status" value="1"/>
</dbReference>
<dbReference type="InterPro" id="IPR016181">
    <property type="entry name" value="Acyl_CoA_acyltransferase"/>
</dbReference>
<dbReference type="AlphaFoldDB" id="A0A934TJP6"/>
<evidence type="ECO:0000256" key="1">
    <source>
        <dbReference type="SAM" id="MobiDB-lite"/>
    </source>
</evidence>
<comment type="caution">
    <text evidence="3">The sequence shown here is derived from an EMBL/GenBank/DDBJ whole genome shotgun (WGS) entry which is preliminary data.</text>
</comment>
<dbReference type="SUPFAM" id="SSF55729">
    <property type="entry name" value="Acyl-CoA N-acyltransferases (Nat)"/>
    <property type="match status" value="1"/>
</dbReference>
<dbReference type="Proteomes" id="UP000706333">
    <property type="component" value="Unassembled WGS sequence"/>
</dbReference>
<dbReference type="PROSITE" id="PS51186">
    <property type="entry name" value="GNAT"/>
    <property type="match status" value="1"/>
</dbReference>
<accession>A0A934TJP6</accession>
<organism evidence="3 4">
    <name type="scientific">Rhodobaculum claviforme</name>
    <dbReference type="NCBI Taxonomy" id="1549854"/>
    <lineage>
        <taxon>Bacteria</taxon>
        <taxon>Pseudomonadati</taxon>
        <taxon>Pseudomonadota</taxon>
        <taxon>Alphaproteobacteria</taxon>
        <taxon>Rhodobacterales</taxon>
        <taxon>Paracoccaceae</taxon>
        <taxon>Rhodobaculum</taxon>
    </lineage>
</organism>
<gene>
    <name evidence="3" type="ORF">CCR87_03645</name>
</gene>
<dbReference type="EMBL" id="NHSD01000129">
    <property type="protein sequence ID" value="MBK5926457.1"/>
    <property type="molecule type" value="Genomic_DNA"/>
</dbReference>
<feature type="domain" description="N-acetyltransferase" evidence="2">
    <location>
        <begin position="61"/>
        <end position="210"/>
    </location>
</feature>
<evidence type="ECO:0000313" key="3">
    <source>
        <dbReference type="EMBL" id="MBK5926457.1"/>
    </source>
</evidence>
<evidence type="ECO:0000313" key="4">
    <source>
        <dbReference type="Proteomes" id="UP000706333"/>
    </source>
</evidence>
<reference evidence="3" key="1">
    <citation type="submission" date="2017-05" db="EMBL/GenBank/DDBJ databases">
        <authorList>
            <person name="Imhoff J.F."/>
            <person name="Rahn T."/>
            <person name="Kuenzel S."/>
            <person name="Neulinger S.C."/>
        </authorList>
    </citation>
    <scope>NUCLEOTIDE SEQUENCE</scope>
    <source>
        <strain evidence="3">LMG 28126</strain>
    </source>
</reference>
<evidence type="ECO:0000259" key="2">
    <source>
        <dbReference type="PROSITE" id="PS51186"/>
    </source>
</evidence>
<protein>
    <submittedName>
        <fullName evidence="3">GNAT family N-acetyltransferase</fullName>
    </submittedName>
</protein>
<dbReference type="Gene3D" id="3.40.630.30">
    <property type="match status" value="1"/>
</dbReference>